<evidence type="ECO:0000256" key="2">
    <source>
        <dbReference type="ARBA" id="ARBA00022475"/>
    </source>
</evidence>
<dbReference type="InterPro" id="IPR002797">
    <property type="entry name" value="Polysacc_synth"/>
</dbReference>
<dbReference type="Proteomes" id="UP001596432">
    <property type="component" value="Unassembled WGS sequence"/>
</dbReference>
<keyword evidence="4 6" id="KW-1133">Transmembrane helix</keyword>
<evidence type="ECO:0000256" key="3">
    <source>
        <dbReference type="ARBA" id="ARBA00022692"/>
    </source>
</evidence>
<dbReference type="EMBL" id="JBHTAS010000001">
    <property type="protein sequence ID" value="MFC7138986.1"/>
    <property type="molecule type" value="Genomic_DNA"/>
</dbReference>
<evidence type="ECO:0000313" key="8">
    <source>
        <dbReference type="Proteomes" id="UP001596432"/>
    </source>
</evidence>
<protein>
    <submittedName>
        <fullName evidence="7">Flippase</fullName>
    </submittedName>
</protein>
<feature type="transmembrane region" description="Helical" evidence="6">
    <location>
        <begin position="347"/>
        <end position="368"/>
    </location>
</feature>
<evidence type="ECO:0000256" key="4">
    <source>
        <dbReference type="ARBA" id="ARBA00022989"/>
    </source>
</evidence>
<feature type="transmembrane region" description="Helical" evidence="6">
    <location>
        <begin position="466"/>
        <end position="487"/>
    </location>
</feature>
<comment type="subcellular location">
    <subcellularLocation>
        <location evidence="1">Cell membrane</location>
        <topology evidence="1">Multi-pass membrane protein</topology>
    </subcellularLocation>
</comment>
<name>A0ABD5XZZ6_9EURY</name>
<keyword evidence="5 6" id="KW-0472">Membrane</keyword>
<comment type="caution">
    <text evidence="7">The sequence shown here is derived from an EMBL/GenBank/DDBJ whole genome shotgun (WGS) entry which is preliminary data.</text>
</comment>
<dbReference type="GO" id="GO:0005886">
    <property type="term" value="C:plasma membrane"/>
    <property type="evidence" value="ECO:0007669"/>
    <property type="project" value="UniProtKB-SubCell"/>
</dbReference>
<dbReference type="InterPro" id="IPR050833">
    <property type="entry name" value="Poly_Biosynth_Transport"/>
</dbReference>
<feature type="transmembrane region" description="Helical" evidence="6">
    <location>
        <begin position="201"/>
        <end position="217"/>
    </location>
</feature>
<feature type="transmembrane region" description="Helical" evidence="6">
    <location>
        <begin position="442"/>
        <end position="460"/>
    </location>
</feature>
<proteinExistence type="predicted"/>
<feature type="transmembrane region" description="Helical" evidence="6">
    <location>
        <begin position="270"/>
        <end position="290"/>
    </location>
</feature>
<dbReference type="CDD" id="cd13128">
    <property type="entry name" value="MATE_Wzx_like"/>
    <property type="match status" value="1"/>
</dbReference>
<evidence type="ECO:0000313" key="7">
    <source>
        <dbReference type="EMBL" id="MFC7138986.1"/>
    </source>
</evidence>
<evidence type="ECO:0000256" key="6">
    <source>
        <dbReference type="SAM" id="Phobius"/>
    </source>
</evidence>
<feature type="transmembrane region" description="Helical" evidence="6">
    <location>
        <begin position="310"/>
        <end position="335"/>
    </location>
</feature>
<dbReference type="RefSeq" id="WP_274324587.1">
    <property type="nucleotide sequence ID" value="NZ_CP118158.1"/>
</dbReference>
<feature type="transmembrane region" description="Helical" evidence="6">
    <location>
        <begin position="40"/>
        <end position="64"/>
    </location>
</feature>
<organism evidence="7 8">
    <name type="scientific">Halosimplex aquaticum</name>
    <dbReference type="NCBI Taxonomy" id="3026162"/>
    <lineage>
        <taxon>Archaea</taxon>
        <taxon>Methanobacteriati</taxon>
        <taxon>Methanobacteriota</taxon>
        <taxon>Stenosarchaea group</taxon>
        <taxon>Halobacteria</taxon>
        <taxon>Halobacteriales</taxon>
        <taxon>Haloarculaceae</taxon>
        <taxon>Halosimplex</taxon>
    </lineage>
</organism>
<accession>A0ABD5XZZ6</accession>
<feature type="transmembrane region" description="Helical" evidence="6">
    <location>
        <begin position="178"/>
        <end position="195"/>
    </location>
</feature>
<gene>
    <name evidence="7" type="ORF">ACFQMA_03930</name>
</gene>
<keyword evidence="8" id="KW-1185">Reference proteome</keyword>
<evidence type="ECO:0000256" key="1">
    <source>
        <dbReference type="ARBA" id="ARBA00004651"/>
    </source>
</evidence>
<dbReference type="AlphaFoldDB" id="A0ABD5XZZ6"/>
<keyword evidence="3 6" id="KW-0812">Transmembrane</keyword>
<dbReference type="PANTHER" id="PTHR30250:SF27">
    <property type="entry name" value="POLYSACCHARIDE BIOSYNTHESIS PROTEIN"/>
    <property type="match status" value="1"/>
</dbReference>
<feature type="transmembrane region" description="Helical" evidence="6">
    <location>
        <begin position="388"/>
        <end position="421"/>
    </location>
</feature>
<keyword evidence="2" id="KW-1003">Cell membrane</keyword>
<dbReference type="Pfam" id="PF01943">
    <property type="entry name" value="Polysacc_synt"/>
    <property type="match status" value="1"/>
</dbReference>
<dbReference type="PANTHER" id="PTHR30250">
    <property type="entry name" value="PST FAMILY PREDICTED COLANIC ACID TRANSPORTER"/>
    <property type="match status" value="1"/>
</dbReference>
<feature type="transmembrane region" description="Helical" evidence="6">
    <location>
        <begin position="139"/>
        <end position="157"/>
    </location>
</feature>
<dbReference type="GeneID" id="78819233"/>
<reference evidence="7 8" key="1">
    <citation type="journal article" date="2019" name="Int. J. Syst. Evol. Microbiol.">
        <title>The Global Catalogue of Microorganisms (GCM) 10K type strain sequencing project: providing services to taxonomists for standard genome sequencing and annotation.</title>
        <authorList>
            <consortium name="The Broad Institute Genomics Platform"/>
            <consortium name="The Broad Institute Genome Sequencing Center for Infectious Disease"/>
            <person name="Wu L."/>
            <person name="Ma J."/>
        </authorList>
    </citation>
    <scope>NUCLEOTIDE SEQUENCE [LARGE SCALE GENOMIC DNA]</scope>
    <source>
        <strain evidence="7 8">XZYJT29</strain>
    </source>
</reference>
<evidence type="ECO:0000256" key="5">
    <source>
        <dbReference type="ARBA" id="ARBA00023136"/>
    </source>
</evidence>
<sequence length="505" mass="54410">MAGHNVEEPKQAESDSWLSSIRSVTDGAVLHFGSNIVKNGVAFVLSLILTNVLGANLYGFYTFARRIVSEVQKFTNLGTDIAITRLISSNLDDRAARNRAFTMAYATSAVVSTLGAAVLFVAAPVVSSYTLADPTFTRGLQAFAIAVPFISLAKLGINSFRGLEMPVHQNALRIVVRLSRLGIISAAVLGGYMLMGAVVGFALASAFAFVLVTIVVVRRTDLRPTADISGGELKEFYNYSLPLSGSKAGSLLYNQVDVFMVGIFLSSAEVGIYSISMLLAGVILLPLSGFNQLFPPVASRLYSEGDMEMLQSVFTTVTRWTITATLFIGSVLVIYRREALVLFGEEFTAGTMVLTLFVVGKAVVAFSGPSNDLLMMTDHQYVVMLNHWTFGVLNVALNYVLIMEYGFIGAAIATAGINAVLNVLRVLEVWYFEGMIPYSVRLWKPLTAAVGAVAVMYGATFVLSGVVLLAVGSLLGGLVYVGALLLFGIEARDKRMLNDYYSLLD</sequence>
<feature type="transmembrane region" description="Helical" evidence="6">
    <location>
        <begin position="104"/>
        <end position="127"/>
    </location>
</feature>